<comment type="similarity">
    <text evidence="1">Belongs to the Skp family.</text>
</comment>
<dbReference type="Gene3D" id="3.30.910.20">
    <property type="entry name" value="Skp domain"/>
    <property type="match status" value="1"/>
</dbReference>
<dbReference type="SMART" id="SM00935">
    <property type="entry name" value="OmpH"/>
    <property type="match status" value="1"/>
</dbReference>
<dbReference type="EMBL" id="JBHRYQ010000001">
    <property type="protein sequence ID" value="MFC3810798.1"/>
    <property type="molecule type" value="Genomic_DNA"/>
</dbReference>
<dbReference type="InterPro" id="IPR024930">
    <property type="entry name" value="Skp_dom_sf"/>
</dbReference>
<protein>
    <submittedName>
        <fullName evidence="5">OmpH family outer membrane protein</fullName>
    </submittedName>
</protein>
<feature type="chain" id="PRO_5046870680" evidence="4">
    <location>
        <begin position="20"/>
        <end position="174"/>
    </location>
</feature>
<evidence type="ECO:0000313" key="6">
    <source>
        <dbReference type="Proteomes" id="UP001595616"/>
    </source>
</evidence>
<keyword evidence="2 4" id="KW-0732">Signal</keyword>
<dbReference type="InterPro" id="IPR005632">
    <property type="entry name" value="Chaperone_Skp"/>
</dbReference>
<dbReference type="Proteomes" id="UP001595616">
    <property type="component" value="Unassembled WGS sequence"/>
</dbReference>
<dbReference type="RefSeq" id="WP_379837221.1">
    <property type="nucleotide sequence ID" value="NZ_JBHRYQ010000001.1"/>
</dbReference>
<evidence type="ECO:0000256" key="1">
    <source>
        <dbReference type="ARBA" id="ARBA00009091"/>
    </source>
</evidence>
<evidence type="ECO:0000256" key="3">
    <source>
        <dbReference type="SAM" id="Coils"/>
    </source>
</evidence>
<gene>
    <name evidence="5" type="ORF">ACFOOI_09035</name>
</gene>
<proteinExistence type="inferred from homology"/>
<dbReference type="PANTHER" id="PTHR35089:SF1">
    <property type="entry name" value="CHAPERONE PROTEIN SKP"/>
    <property type="match status" value="1"/>
</dbReference>
<feature type="coiled-coil region" evidence="3">
    <location>
        <begin position="52"/>
        <end position="101"/>
    </location>
</feature>
<comment type="caution">
    <text evidence="5">The sequence shown here is derived from an EMBL/GenBank/DDBJ whole genome shotgun (WGS) entry which is preliminary data.</text>
</comment>
<keyword evidence="6" id="KW-1185">Reference proteome</keyword>
<dbReference type="Pfam" id="PF03938">
    <property type="entry name" value="OmpH"/>
    <property type="match status" value="1"/>
</dbReference>
<sequence length="174" mass="20675">MKLRIFFLLLIFANSSVIAQKFGYIDSEYILSKMPEYKTATEQMNQVTEKWSKDIETKYGEIQKLKEKYQQEEILLTADMKKEKLAEIETKEEDFKKLNNSVFGVNGLLFQKKKEILKPIMEEIYKSSEKIARKYKLSFIFDKASDMSMMYADPRHDYTDYLIEELGLNLKKEK</sequence>
<keyword evidence="3" id="KW-0175">Coiled coil</keyword>
<name>A0ABV7YTV6_9BACT</name>
<evidence type="ECO:0000313" key="5">
    <source>
        <dbReference type="EMBL" id="MFC3810798.1"/>
    </source>
</evidence>
<accession>A0ABV7YTV6</accession>
<feature type="signal peptide" evidence="4">
    <location>
        <begin position="1"/>
        <end position="19"/>
    </location>
</feature>
<dbReference type="PANTHER" id="PTHR35089">
    <property type="entry name" value="CHAPERONE PROTEIN SKP"/>
    <property type="match status" value="1"/>
</dbReference>
<evidence type="ECO:0000256" key="2">
    <source>
        <dbReference type="ARBA" id="ARBA00022729"/>
    </source>
</evidence>
<dbReference type="SUPFAM" id="SSF111384">
    <property type="entry name" value="OmpH-like"/>
    <property type="match status" value="1"/>
</dbReference>
<reference evidence="6" key="1">
    <citation type="journal article" date="2019" name="Int. J. Syst. Evol. Microbiol.">
        <title>The Global Catalogue of Microorganisms (GCM) 10K type strain sequencing project: providing services to taxonomists for standard genome sequencing and annotation.</title>
        <authorList>
            <consortium name="The Broad Institute Genomics Platform"/>
            <consortium name="The Broad Institute Genome Sequencing Center for Infectious Disease"/>
            <person name="Wu L."/>
            <person name="Ma J."/>
        </authorList>
    </citation>
    <scope>NUCLEOTIDE SEQUENCE [LARGE SCALE GENOMIC DNA]</scope>
    <source>
        <strain evidence="6">CECT 7956</strain>
    </source>
</reference>
<evidence type="ECO:0000256" key="4">
    <source>
        <dbReference type="SAM" id="SignalP"/>
    </source>
</evidence>
<organism evidence="5 6">
    <name type="scientific">Lacihabitans lacunae</name>
    <dbReference type="NCBI Taxonomy" id="1028214"/>
    <lineage>
        <taxon>Bacteria</taxon>
        <taxon>Pseudomonadati</taxon>
        <taxon>Bacteroidota</taxon>
        <taxon>Cytophagia</taxon>
        <taxon>Cytophagales</taxon>
        <taxon>Leadbetterellaceae</taxon>
        <taxon>Lacihabitans</taxon>
    </lineage>
</organism>